<protein>
    <submittedName>
        <fullName evidence="1">Uncharacterized protein</fullName>
    </submittedName>
</protein>
<dbReference type="KEGG" id="fmr:Fuma_01657"/>
<sequence length="82" mass="8964">MLLQNQREVRCGPTSMLSADGRRHVTINSLLGTQRNMSAVFVVGIFGLPVAPRLKRALSIAVHPSCVGPYEHCNLTRISGTY</sequence>
<evidence type="ECO:0000313" key="1">
    <source>
        <dbReference type="EMBL" id="APZ92053.1"/>
    </source>
</evidence>
<accession>A0A1P8WDB5</accession>
<dbReference type="EMBL" id="CP017641">
    <property type="protein sequence ID" value="APZ92053.1"/>
    <property type="molecule type" value="Genomic_DNA"/>
</dbReference>
<dbReference type="Proteomes" id="UP000187735">
    <property type="component" value="Chromosome"/>
</dbReference>
<evidence type="ECO:0000313" key="2">
    <source>
        <dbReference type="Proteomes" id="UP000187735"/>
    </source>
</evidence>
<keyword evidence="2" id="KW-1185">Reference proteome</keyword>
<dbReference type="AlphaFoldDB" id="A0A1P8WDB5"/>
<name>A0A1P8WDB5_9PLAN</name>
<proteinExistence type="predicted"/>
<gene>
    <name evidence="1" type="ORF">Fuma_01657</name>
</gene>
<reference evidence="1 2" key="1">
    <citation type="journal article" date="2016" name="Front. Microbiol.">
        <title>Fuerstia marisgermanicae gen. nov., sp. nov., an Unusual Member of the Phylum Planctomycetes from the German Wadden Sea.</title>
        <authorList>
            <person name="Kohn T."/>
            <person name="Heuer A."/>
            <person name="Jogler M."/>
            <person name="Vollmers J."/>
            <person name="Boedeker C."/>
            <person name="Bunk B."/>
            <person name="Rast P."/>
            <person name="Borchert D."/>
            <person name="Glockner I."/>
            <person name="Freese H.M."/>
            <person name="Klenk H.P."/>
            <person name="Overmann J."/>
            <person name="Kaster A.K."/>
            <person name="Rohde M."/>
            <person name="Wiegand S."/>
            <person name="Jogler C."/>
        </authorList>
    </citation>
    <scope>NUCLEOTIDE SEQUENCE [LARGE SCALE GENOMIC DNA]</scope>
    <source>
        <strain evidence="1 2">NH11</strain>
    </source>
</reference>
<organism evidence="1 2">
    <name type="scientific">Fuerstiella marisgermanici</name>
    <dbReference type="NCBI Taxonomy" id="1891926"/>
    <lineage>
        <taxon>Bacteria</taxon>
        <taxon>Pseudomonadati</taxon>
        <taxon>Planctomycetota</taxon>
        <taxon>Planctomycetia</taxon>
        <taxon>Planctomycetales</taxon>
        <taxon>Planctomycetaceae</taxon>
        <taxon>Fuerstiella</taxon>
    </lineage>
</organism>